<dbReference type="EMBL" id="NHZQ01000445">
    <property type="protein sequence ID" value="PSK34964.1"/>
    <property type="molecule type" value="Genomic_DNA"/>
</dbReference>
<comment type="catalytic activity">
    <reaction evidence="1">
        <text>Hydrolysis of terminal non-reducing alpha-L-rhamnose residues in alpha-L-rhamnosides.</text>
        <dbReference type="EC" id="3.2.1.40"/>
    </reaction>
</comment>
<dbReference type="PANTHER" id="PTHR33307:SF11">
    <property type="entry name" value="ALPHA-L-RHAMNOSIDASE"/>
    <property type="match status" value="1"/>
</dbReference>
<feature type="domain" description="Alpha-L-rhamnosidase concanavalin-like" evidence="4">
    <location>
        <begin position="205"/>
        <end position="312"/>
    </location>
</feature>
<evidence type="ECO:0000313" key="9">
    <source>
        <dbReference type="Proteomes" id="UP000243723"/>
    </source>
</evidence>
<dbReference type="InterPro" id="IPR016007">
    <property type="entry name" value="Alpha_rhamnosid"/>
</dbReference>
<evidence type="ECO:0000256" key="2">
    <source>
        <dbReference type="ARBA" id="ARBA00012652"/>
    </source>
</evidence>
<evidence type="ECO:0000259" key="5">
    <source>
        <dbReference type="Pfam" id="PF08531"/>
    </source>
</evidence>
<dbReference type="Gene3D" id="2.60.120.260">
    <property type="entry name" value="Galactose-binding domain-like"/>
    <property type="match status" value="2"/>
</dbReference>
<dbReference type="AlphaFoldDB" id="A0A2P7YG85"/>
<dbReference type="GO" id="GO:0005975">
    <property type="term" value="P:carbohydrate metabolic process"/>
    <property type="evidence" value="ECO:0007669"/>
    <property type="project" value="InterPro"/>
</dbReference>
<dbReference type="EC" id="3.2.1.40" evidence="2"/>
<reference evidence="8 9" key="1">
    <citation type="submission" date="2017-05" db="EMBL/GenBank/DDBJ databases">
        <title>Draft genome sequence of Elsinoe australis.</title>
        <authorList>
            <person name="Cheng Q."/>
        </authorList>
    </citation>
    <scope>NUCLEOTIDE SEQUENCE [LARGE SCALE GENOMIC DNA]</scope>
    <source>
        <strain evidence="8 9">NL1</strain>
    </source>
</reference>
<accession>A0A2P7YG85</accession>
<dbReference type="Gene3D" id="2.60.420.10">
    <property type="entry name" value="Maltose phosphorylase, domain 3"/>
    <property type="match status" value="1"/>
</dbReference>
<dbReference type="PANTHER" id="PTHR33307">
    <property type="entry name" value="ALPHA-RHAMNOSIDASE (EUROFUNG)"/>
    <property type="match status" value="1"/>
</dbReference>
<dbReference type="Gene3D" id="1.50.10.10">
    <property type="match status" value="2"/>
</dbReference>
<dbReference type="SUPFAM" id="SSF48208">
    <property type="entry name" value="Six-hairpin glycosidases"/>
    <property type="match status" value="1"/>
</dbReference>
<evidence type="ECO:0000313" key="8">
    <source>
        <dbReference type="EMBL" id="PSK34964.1"/>
    </source>
</evidence>
<dbReference type="Pfam" id="PF17390">
    <property type="entry name" value="Bac_rhamnosid_C"/>
    <property type="match status" value="1"/>
</dbReference>
<evidence type="ECO:0000256" key="3">
    <source>
        <dbReference type="ARBA" id="ARBA00022801"/>
    </source>
</evidence>
<dbReference type="Proteomes" id="UP000243723">
    <property type="component" value="Unassembled WGS sequence"/>
</dbReference>
<feature type="domain" description="Alpha-L-rhamnosidase C-terminal" evidence="7">
    <location>
        <begin position="574"/>
        <end position="634"/>
    </location>
</feature>
<dbReference type="InterPro" id="IPR035398">
    <property type="entry name" value="Bac_rhamnosid_C"/>
</dbReference>
<dbReference type="Pfam" id="PF05592">
    <property type="entry name" value="Bac_rhamnosid"/>
    <property type="match status" value="1"/>
</dbReference>
<protein>
    <recommendedName>
        <fullName evidence="2">alpha-L-rhamnosidase</fullName>
        <ecNumber evidence="2">3.2.1.40</ecNumber>
    </recommendedName>
</protein>
<dbReference type="Pfam" id="PF08531">
    <property type="entry name" value="Bac_rhamnosid_N"/>
    <property type="match status" value="1"/>
</dbReference>
<dbReference type="InterPro" id="IPR013737">
    <property type="entry name" value="Bac_rhamnosid_N"/>
</dbReference>
<dbReference type="InterPro" id="IPR008902">
    <property type="entry name" value="Rhamnosid_concanavalin"/>
</dbReference>
<organism evidence="8 9">
    <name type="scientific">Elsinoe australis</name>
    <dbReference type="NCBI Taxonomy" id="40998"/>
    <lineage>
        <taxon>Eukaryota</taxon>
        <taxon>Fungi</taxon>
        <taxon>Dikarya</taxon>
        <taxon>Ascomycota</taxon>
        <taxon>Pezizomycotina</taxon>
        <taxon>Dothideomycetes</taxon>
        <taxon>Dothideomycetidae</taxon>
        <taxon>Myriangiales</taxon>
        <taxon>Elsinoaceae</taxon>
        <taxon>Elsinoe</taxon>
    </lineage>
</organism>
<evidence type="ECO:0000259" key="4">
    <source>
        <dbReference type="Pfam" id="PF05592"/>
    </source>
</evidence>
<dbReference type="Pfam" id="PF17389">
    <property type="entry name" value="Bac_rhamnosid6H"/>
    <property type="match status" value="2"/>
</dbReference>
<name>A0A2P7YG85_9PEZI</name>
<dbReference type="GO" id="GO:0030596">
    <property type="term" value="F:alpha-L-rhamnosidase activity"/>
    <property type="evidence" value="ECO:0007669"/>
    <property type="project" value="UniProtKB-EC"/>
</dbReference>
<keyword evidence="3" id="KW-0378">Hydrolase</keyword>
<evidence type="ECO:0000256" key="1">
    <source>
        <dbReference type="ARBA" id="ARBA00001445"/>
    </source>
</evidence>
<feature type="domain" description="Alpha-L-rhamnosidase six-hairpin glycosidase" evidence="6">
    <location>
        <begin position="439"/>
        <end position="555"/>
    </location>
</feature>
<keyword evidence="9" id="KW-1185">Reference proteome</keyword>
<proteinExistence type="predicted"/>
<gene>
    <name evidence="8" type="ORF">B9Z65_1547</name>
</gene>
<feature type="domain" description="Alpha-L-rhamnosidase six-hairpin glycosidase" evidence="6">
    <location>
        <begin position="319"/>
        <end position="432"/>
    </location>
</feature>
<evidence type="ECO:0000259" key="6">
    <source>
        <dbReference type="Pfam" id="PF17389"/>
    </source>
</evidence>
<dbReference type="OrthoDB" id="10036721at2759"/>
<evidence type="ECO:0000259" key="7">
    <source>
        <dbReference type="Pfam" id="PF17390"/>
    </source>
</evidence>
<feature type="domain" description="Bacterial alpha-L-rhamnosidase N-terminal" evidence="5">
    <location>
        <begin position="120"/>
        <end position="188"/>
    </location>
</feature>
<comment type="caution">
    <text evidence="8">The sequence shown here is derived from an EMBL/GenBank/DDBJ whole genome shotgun (WGS) entry which is preliminary data.</text>
</comment>
<dbReference type="InterPro" id="IPR012341">
    <property type="entry name" value="6hp_glycosidase-like_sf"/>
</dbReference>
<dbReference type="InterPro" id="IPR035396">
    <property type="entry name" value="Bac_rhamnosid6H"/>
</dbReference>
<dbReference type="InterPro" id="IPR008928">
    <property type="entry name" value="6-hairpin_glycosidase_sf"/>
</dbReference>
<sequence length="665" mass="71315">MFQRTFDEALPIRAWVGTPLIFGGKVNSKGNGNLLTDLQLGGTSANLNNVTGYHVGGSINLDTGRGGSQLESRVITSIDNVTNTITFEPGVAQDHQAGSNVTGPSNNIAASDPFAGAAVTPRVIGRIEITYRDGSNTTIATDGSWRTSLGPLITDAWYSGSDYDARREQIGRDSPDAELTSPRWINAGIAPPSKSGHEIRRSCRRARPGIWVFDSGQNIVGWPVLTVPQLPAGTTIKVAPSESLSANGTINQTSLGPASRGTDLFYNYTTAGREGSESNHPRFHYFGMQWVQVTGLPNDFQPTSETITGLRVQGNVPIAGTFNSSNSRLNRIHKMVRYSFASNIMSVFTDCPGREKLSYPADYTMPMGAIFRNCRLTAFLRTTMRHLVEGQSIANTSMAVNIALEMPVYDLGYSGRFGDEINWGNAIVLAPTYYPTCCKALALDAGLVPEDRHQEVLNALVELAYAYPSSDGQGPHLSGGTIGLGPIVRALSAGGRDDVLWEALQQNDRPSYGYFLASTPENPNGYTTIGEAWDRSASKNHMIVAEIEEWFHASVAGIQPAAVNAISATWGSGLVFQPKPVGDLESAAGTYQLQAGEARSEWNRTSNGTFSLKVTVPANTQAEVRVPAVAAANASGRASYVGRQDGYEVYTVPSGVQTFGSVVQI</sequence>